<evidence type="ECO:0000256" key="8">
    <source>
        <dbReference type="ARBA" id="ARBA00047899"/>
    </source>
</evidence>
<comment type="catalytic activity">
    <reaction evidence="9">
        <text>L-seryl-[protein] + ATP = O-phospho-L-seryl-[protein] + ADP + H(+)</text>
        <dbReference type="Rhea" id="RHEA:17989"/>
        <dbReference type="Rhea" id="RHEA-COMP:9863"/>
        <dbReference type="Rhea" id="RHEA-COMP:11604"/>
        <dbReference type="ChEBI" id="CHEBI:15378"/>
        <dbReference type="ChEBI" id="CHEBI:29999"/>
        <dbReference type="ChEBI" id="CHEBI:30616"/>
        <dbReference type="ChEBI" id="CHEBI:83421"/>
        <dbReference type="ChEBI" id="CHEBI:456216"/>
        <dbReference type="EC" id="2.7.11.1"/>
    </reaction>
</comment>
<dbReference type="InterPro" id="IPR051138">
    <property type="entry name" value="PIM_Ser/Thr_kinase"/>
</dbReference>
<evidence type="ECO:0000256" key="5">
    <source>
        <dbReference type="ARBA" id="ARBA00022741"/>
    </source>
</evidence>
<keyword evidence="5 10" id="KW-0547">Nucleotide-binding</keyword>
<organism evidence="14 15">
    <name type="scientific">Batrachochytrium salamandrivorans</name>
    <dbReference type="NCBI Taxonomy" id="1357716"/>
    <lineage>
        <taxon>Eukaryota</taxon>
        <taxon>Fungi</taxon>
        <taxon>Fungi incertae sedis</taxon>
        <taxon>Chytridiomycota</taxon>
        <taxon>Chytridiomycota incertae sedis</taxon>
        <taxon>Chytridiomycetes</taxon>
        <taxon>Rhizophydiales</taxon>
        <taxon>Rhizophydiales incertae sedis</taxon>
        <taxon>Batrachochytrium</taxon>
    </lineage>
</organism>
<feature type="binding site" evidence="10">
    <location>
        <position position="180"/>
    </location>
    <ligand>
        <name>ATP</name>
        <dbReference type="ChEBI" id="CHEBI:30616"/>
    </ligand>
</feature>
<name>A0ABQ8F6M7_9FUNG</name>
<keyword evidence="12" id="KW-0732">Signal</keyword>
<dbReference type="PROSITE" id="PS00107">
    <property type="entry name" value="PROTEIN_KINASE_ATP"/>
    <property type="match status" value="1"/>
</dbReference>
<feature type="domain" description="Protein kinase" evidence="13">
    <location>
        <begin position="151"/>
        <end position="318"/>
    </location>
</feature>
<feature type="region of interest" description="Disordered" evidence="11">
    <location>
        <begin position="43"/>
        <end position="75"/>
    </location>
</feature>
<proteinExistence type="predicted"/>
<evidence type="ECO:0000256" key="7">
    <source>
        <dbReference type="ARBA" id="ARBA00022840"/>
    </source>
</evidence>
<dbReference type="Gene3D" id="3.30.200.20">
    <property type="entry name" value="Phosphorylase Kinase, domain 1"/>
    <property type="match status" value="1"/>
</dbReference>
<sequence length="318" mass="36034">MISLYGLFILLLTAEAIHAQGNTNDGDNVDQISVSKDTTSLPLEATSTTLPTILQESNTSDESGTSASVDRQPEKECKSLRWLRKLSKLCPQQQSPPEPQTSTSYDHPQSNEMPLPAYVGKSEAESYHRNQNADQYSEFTEEEAKYFESEYSSKKKLGQGSFGVVRLATRKYDGLKVACKSIPKSKVYEYALESIPPPRCHLRNPLVLFEEPSVAQCMSSRPPNLMLPYEFALQIYLSRPGYENPYVPMAFDYIALENEYILVMEYFDRKWKTLSSYVKKKKRLDISETRDIVRETVNGMISLKQHGVVHGDLNGMSQ</sequence>
<keyword evidence="3" id="KW-0723">Serine/threonine-protein kinase</keyword>
<feature type="region of interest" description="Disordered" evidence="11">
    <location>
        <begin position="89"/>
        <end position="116"/>
    </location>
</feature>
<feature type="signal peptide" evidence="12">
    <location>
        <begin position="1"/>
        <end position="19"/>
    </location>
</feature>
<dbReference type="InterPro" id="IPR000719">
    <property type="entry name" value="Prot_kinase_dom"/>
</dbReference>
<evidence type="ECO:0000256" key="11">
    <source>
        <dbReference type="SAM" id="MobiDB-lite"/>
    </source>
</evidence>
<feature type="compositionally biased region" description="Polar residues" evidence="11">
    <location>
        <begin position="43"/>
        <end position="69"/>
    </location>
</feature>
<reference evidence="14 15" key="1">
    <citation type="submission" date="2021-02" db="EMBL/GenBank/DDBJ databases">
        <title>Variation within the Batrachochytrium salamandrivorans European outbreak.</title>
        <authorList>
            <person name="Kelly M."/>
            <person name="Pasmans F."/>
            <person name="Shea T.P."/>
            <person name="Munoz J.F."/>
            <person name="Carranza S."/>
            <person name="Cuomo C.A."/>
            <person name="Martel A."/>
        </authorList>
    </citation>
    <scope>NUCLEOTIDE SEQUENCE [LARGE SCALE GENOMIC DNA]</scope>
    <source>
        <strain evidence="14 15">AMFP18/2</strain>
    </source>
</reference>
<dbReference type="Gene3D" id="1.10.510.10">
    <property type="entry name" value="Transferase(Phosphotransferase) domain 1"/>
    <property type="match status" value="1"/>
</dbReference>
<evidence type="ECO:0000313" key="14">
    <source>
        <dbReference type="EMBL" id="KAH6593200.1"/>
    </source>
</evidence>
<evidence type="ECO:0000256" key="10">
    <source>
        <dbReference type="PROSITE-ProRule" id="PRU10141"/>
    </source>
</evidence>
<feature type="chain" id="PRO_5046810359" description="non-specific serine/threonine protein kinase" evidence="12">
    <location>
        <begin position="20"/>
        <end position="318"/>
    </location>
</feature>
<dbReference type="EMBL" id="JAFCIX010000357">
    <property type="protein sequence ID" value="KAH6593200.1"/>
    <property type="molecule type" value="Genomic_DNA"/>
</dbReference>
<evidence type="ECO:0000256" key="12">
    <source>
        <dbReference type="SAM" id="SignalP"/>
    </source>
</evidence>
<evidence type="ECO:0000256" key="4">
    <source>
        <dbReference type="ARBA" id="ARBA00022679"/>
    </source>
</evidence>
<evidence type="ECO:0000313" key="15">
    <source>
        <dbReference type="Proteomes" id="UP001648503"/>
    </source>
</evidence>
<comment type="subcellular location">
    <subcellularLocation>
        <location evidence="1">Host cell</location>
    </subcellularLocation>
</comment>
<dbReference type="PANTHER" id="PTHR22984:SF25">
    <property type="entry name" value="PROTEIN KINASE DOMAIN-CONTAINING PROTEIN"/>
    <property type="match status" value="1"/>
</dbReference>
<accession>A0ABQ8F6M7</accession>
<keyword evidence="6" id="KW-0418">Kinase</keyword>
<evidence type="ECO:0000256" key="3">
    <source>
        <dbReference type="ARBA" id="ARBA00022527"/>
    </source>
</evidence>
<gene>
    <name evidence="14" type="ORF">BASA50_007407</name>
</gene>
<keyword evidence="15" id="KW-1185">Reference proteome</keyword>
<evidence type="ECO:0000256" key="6">
    <source>
        <dbReference type="ARBA" id="ARBA00022777"/>
    </source>
</evidence>
<comment type="catalytic activity">
    <reaction evidence="8">
        <text>L-threonyl-[protein] + ATP = O-phospho-L-threonyl-[protein] + ADP + H(+)</text>
        <dbReference type="Rhea" id="RHEA:46608"/>
        <dbReference type="Rhea" id="RHEA-COMP:11060"/>
        <dbReference type="Rhea" id="RHEA-COMP:11605"/>
        <dbReference type="ChEBI" id="CHEBI:15378"/>
        <dbReference type="ChEBI" id="CHEBI:30013"/>
        <dbReference type="ChEBI" id="CHEBI:30616"/>
        <dbReference type="ChEBI" id="CHEBI:61977"/>
        <dbReference type="ChEBI" id="CHEBI:456216"/>
        <dbReference type="EC" id="2.7.11.1"/>
    </reaction>
</comment>
<dbReference type="InterPro" id="IPR011009">
    <property type="entry name" value="Kinase-like_dom_sf"/>
</dbReference>
<dbReference type="EC" id="2.7.11.1" evidence="2"/>
<dbReference type="InterPro" id="IPR017441">
    <property type="entry name" value="Protein_kinase_ATP_BS"/>
</dbReference>
<evidence type="ECO:0000256" key="1">
    <source>
        <dbReference type="ARBA" id="ARBA00004340"/>
    </source>
</evidence>
<dbReference type="Proteomes" id="UP001648503">
    <property type="component" value="Unassembled WGS sequence"/>
</dbReference>
<evidence type="ECO:0000256" key="2">
    <source>
        <dbReference type="ARBA" id="ARBA00012513"/>
    </source>
</evidence>
<protein>
    <recommendedName>
        <fullName evidence="2">non-specific serine/threonine protein kinase</fullName>
        <ecNumber evidence="2">2.7.11.1</ecNumber>
    </recommendedName>
</protein>
<keyword evidence="4" id="KW-0808">Transferase</keyword>
<keyword evidence="7 10" id="KW-0067">ATP-binding</keyword>
<dbReference type="SUPFAM" id="SSF56112">
    <property type="entry name" value="Protein kinase-like (PK-like)"/>
    <property type="match status" value="1"/>
</dbReference>
<dbReference type="PROSITE" id="PS50011">
    <property type="entry name" value="PROTEIN_KINASE_DOM"/>
    <property type="match status" value="1"/>
</dbReference>
<dbReference type="PANTHER" id="PTHR22984">
    <property type="entry name" value="SERINE/THREONINE-PROTEIN KINASE PIM"/>
    <property type="match status" value="1"/>
</dbReference>
<evidence type="ECO:0000259" key="13">
    <source>
        <dbReference type="PROSITE" id="PS50011"/>
    </source>
</evidence>
<comment type="caution">
    <text evidence="14">The sequence shown here is derived from an EMBL/GenBank/DDBJ whole genome shotgun (WGS) entry which is preliminary data.</text>
</comment>
<evidence type="ECO:0000256" key="9">
    <source>
        <dbReference type="ARBA" id="ARBA00048679"/>
    </source>
</evidence>